<dbReference type="GO" id="GO:0005381">
    <property type="term" value="F:iron ion transmembrane transporter activity"/>
    <property type="evidence" value="ECO:0007669"/>
    <property type="project" value="UniProtKB-UniRule"/>
</dbReference>
<dbReference type="GO" id="GO:0016020">
    <property type="term" value="C:membrane"/>
    <property type="evidence" value="ECO:0007669"/>
    <property type="project" value="UniProtKB-SubCell"/>
</dbReference>
<dbReference type="PANTHER" id="PTHR11660:SF57">
    <property type="entry name" value="SOLUTE CARRIER FAMILY 40 MEMBER"/>
    <property type="match status" value="1"/>
</dbReference>
<evidence type="ECO:0000313" key="9">
    <source>
        <dbReference type="EMBL" id="OJJ51026.1"/>
    </source>
</evidence>
<keyword evidence="7" id="KW-0406">Ion transport</keyword>
<dbReference type="OrthoDB" id="648861at2759"/>
<feature type="transmembrane region" description="Helical" evidence="7">
    <location>
        <begin position="425"/>
        <end position="444"/>
    </location>
</feature>
<name>A0A1L9SV56_9EURO</name>
<feature type="transmembrane region" description="Helical" evidence="7">
    <location>
        <begin position="381"/>
        <end position="404"/>
    </location>
</feature>
<dbReference type="EMBL" id="KV878336">
    <property type="protein sequence ID" value="OJJ51026.1"/>
    <property type="molecule type" value="Genomic_DNA"/>
</dbReference>
<dbReference type="Pfam" id="PF06963">
    <property type="entry name" value="FPN1"/>
    <property type="match status" value="1"/>
</dbReference>
<feature type="transmembrane region" description="Helical" evidence="7">
    <location>
        <begin position="61"/>
        <end position="84"/>
    </location>
</feature>
<feature type="region of interest" description="Disordered" evidence="8">
    <location>
        <begin position="1"/>
        <end position="33"/>
    </location>
</feature>
<feature type="transmembrane region" description="Helical" evidence="7">
    <location>
        <begin position="450"/>
        <end position="470"/>
    </location>
</feature>
<dbReference type="Gene3D" id="1.20.1250.20">
    <property type="entry name" value="MFS general substrate transporter like domains"/>
    <property type="match status" value="1"/>
</dbReference>
<dbReference type="InterPro" id="IPR009716">
    <property type="entry name" value="Ferroportin-1"/>
</dbReference>
<evidence type="ECO:0000256" key="3">
    <source>
        <dbReference type="ARBA" id="ARBA00022448"/>
    </source>
</evidence>
<keyword evidence="10" id="KW-1185">Reference proteome</keyword>
<organism evidence="9 10">
    <name type="scientific">Penicilliopsis zonata CBS 506.65</name>
    <dbReference type="NCBI Taxonomy" id="1073090"/>
    <lineage>
        <taxon>Eukaryota</taxon>
        <taxon>Fungi</taxon>
        <taxon>Dikarya</taxon>
        <taxon>Ascomycota</taxon>
        <taxon>Pezizomycotina</taxon>
        <taxon>Eurotiomycetes</taxon>
        <taxon>Eurotiomycetidae</taxon>
        <taxon>Eurotiales</taxon>
        <taxon>Aspergillaceae</taxon>
        <taxon>Penicilliopsis</taxon>
    </lineage>
</organism>
<dbReference type="AlphaFoldDB" id="A0A1L9SV56"/>
<dbReference type="STRING" id="1073090.A0A1L9SV56"/>
<evidence type="ECO:0000256" key="4">
    <source>
        <dbReference type="ARBA" id="ARBA00022692"/>
    </source>
</evidence>
<dbReference type="VEuPathDB" id="FungiDB:ASPZODRAFT_127021"/>
<feature type="transmembrane region" description="Helical" evidence="7">
    <location>
        <begin position="196"/>
        <end position="216"/>
    </location>
</feature>
<sequence>MHSPEMPTDTDPLISSRDLNDSRQTEPDEPAALPERETRRVLLRLYISHFLSTWNSRMFEFGAVLFLASIFPGTLLYTSVYALARSLSAAVFSSWLGPVIDRANRLTAIRHSIIWQRVPVAVSCACFITLLTIDKKWCTPILFTMASLLACVEKLAAVANTVAVERDWAIVISESLGVPRQDLNASMRRIDLFCKLVAPLFISLLDSASAIIAIWTVLGLNALSALIEYFAIVHVYRSVPELSRDQLLLSTEDGDEEPTRSNRGRIRLIASYITGVLSPWQEYAASPVFLPSFALSLLYLTVLSFGATMVTYLLNSGFTALEISTMRIGAVIAELSGTWAAPFIMDRIGPVRSGLWFLNWQFACLAGAAAGFVFLDPASQLVAIGLICGVALSRIGLWGFDLSVQFLIQESVDERSRARFSTTEIALQSIFELLSFATTIIFPLPEQFKYPVLISYGAISFAAISFAAYVRKERGHLLHTSRCLGGDKPRPVGLPSR</sequence>
<evidence type="ECO:0000256" key="6">
    <source>
        <dbReference type="ARBA" id="ARBA00023136"/>
    </source>
</evidence>
<dbReference type="CDD" id="cd17480">
    <property type="entry name" value="MFS_SLC40A1_like"/>
    <property type="match status" value="1"/>
</dbReference>
<comment type="similarity">
    <text evidence="2 7">Belongs to the ferroportin (FP) (TC 2.A.100) family. SLC40A subfamily.</text>
</comment>
<keyword evidence="6 7" id="KW-0472">Membrane</keyword>
<dbReference type="SUPFAM" id="SSF103473">
    <property type="entry name" value="MFS general substrate transporter"/>
    <property type="match status" value="1"/>
</dbReference>
<feature type="transmembrane region" description="Helical" evidence="7">
    <location>
        <begin position="288"/>
        <end position="314"/>
    </location>
</feature>
<accession>A0A1L9SV56</accession>
<dbReference type="GeneID" id="34608095"/>
<keyword evidence="5 7" id="KW-1133">Transmembrane helix</keyword>
<keyword evidence="4 7" id="KW-0812">Transmembrane</keyword>
<dbReference type="PANTHER" id="PTHR11660">
    <property type="entry name" value="SOLUTE CARRIER FAMILY 40 MEMBER"/>
    <property type="match status" value="1"/>
</dbReference>
<gene>
    <name evidence="9" type="ORF">ASPZODRAFT_127021</name>
</gene>
<feature type="transmembrane region" description="Helical" evidence="7">
    <location>
        <begin position="357"/>
        <end position="375"/>
    </location>
</feature>
<dbReference type="Proteomes" id="UP000184188">
    <property type="component" value="Unassembled WGS sequence"/>
</dbReference>
<comment type="subcellular location">
    <subcellularLocation>
        <location evidence="1 7">Membrane</location>
        <topology evidence="1 7">Multi-pass membrane protein</topology>
    </subcellularLocation>
</comment>
<evidence type="ECO:0000313" key="10">
    <source>
        <dbReference type="Proteomes" id="UP000184188"/>
    </source>
</evidence>
<comment type="function">
    <text evidence="7">May be involved in iron transport and iron homeostasis.</text>
</comment>
<evidence type="ECO:0000256" key="7">
    <source>
        <dbReference type="RuleBase" id="RU365065"/>
    </source>
</evidence>
<keyword evidence="3 7" id="KW-0813">Transport</keyword>
<evidence type="ECO:0000256" key="2">
    <source>
        <dbReference type="ARBA" id="ARBA00006279"/>
    </source>
</evidence>
<reference evidence="10" key="1">
    <citation type="journal article" date="2017" name="Genome Biol.">
        <title>Comparative genomics reveals high biological diversity and specific adaptations in the industrially and medically important fungal genus Aspergillus.</title>
        <authorList>
            <person name="de Vries R.P."/>
            <person name="Riley R."/>
            <person name="Wiebenga A."/>
            <person name="Aguilar-Osorio G."/>
            <person name="Amillis S."/>
            <person name="Uchima C.A."/>
            <person name="Anderluh G."/>
            <person name="Asadollahi M."/>
            <person name="Askin M."/>
            <person name="Barry K."/>
            <person name="Battaglia E."/>
            <person name="Bayram O."/>
            <person name="Benocci T."/>
            <person name="Braus-Stromeyer S.A."/>
            <person name="Caldana C."/>
            <person name="Canovas D."/>
            <person name="Cerqueira G.C."/>
            <person name="Chen F."/>
            <person name="Chen W."/>
            <person name="Choi C."/>
            <person name="Clum A."/>
            <person name="Dos Santos R.A."/>
            <person name="Damasio A.R."/>
            <person name="Diallinas G."/>
            <person name="Emri T."/>
            <person name="Fekete E."/>
            <person name="Flipphi M."/>
            <person name="Freyberg S."/>
            <person name="Gallo A."/>
            <person name="Gournas C."/>
            <person name="Habgood R."/>
            <person name="Hainaut M."/>
            <person name="Harispe M.L."/>
            <person name="Henrissat B."/>
            <person name="Hilden K.S."/>
            <person name="Hope R."/>
            <person name="Hossain A."/>
            <person name="Karabika E."/>
            <person name="Karaffa L."/>
            <person name="Karanyi Z."/>
            <person name="Krasevec N."/>
            <person name="Kuo A."/>
            <person name="Kusch H."/>
            <person name="LaButti K."/>
            <person name="Lagendijk E.L."/>
            <person name="Lapidus A."/>
            <person name="Levasseur A."/>
            <person name="Lindquist E."/>
            <person name="Lipzen A."/>
            <person name="Logrieco A.F."/>
            <person name="MacCabe A."/>
            <person name="Maekelae M.R."/>
            <person name="Malavazi I."/>
            <person name="Melin P."/>
            <person name="Meyer V."/>
            <person name="Mielnichuk N."/>
            <person name="Miskei M."/>
            <person name="Molnar A.P."/>
            <person name="Mule G."/>
            <person name="Ngan C.Y."/>
            <person name="Orejas M."/>
            <person name="Orosz E."/>
            <person name="Ouedraogo J.P."/>
            <person name="Overkamp K.M."/>
            <person name="Park H.-S."/>
            <person name="Perrone G."/>
            <person name="Piumi F."/>
            <person name="Punt P.J."/>
            <person name="Ram A.F."/>
            <person name="Ramon A."/>
            <person name="Rauscher S."/>
            <person name="Record E."/>
            <person name="Riano-Pachon D.M."/>
            <person name="Robert V."/>
            <person name="Roehrig J."/>
            <person name="Ruller R."/>
            <person name="Salamov A."/>
            <person name="Salih N.S."/>
            <person name="Samson R.A."/>
            <person name="Sandor E."/>
            <person name="Sanguinetti M."/>
            <person name="Schuetze T."/>
            <person name="Sepcic K."/>
            <person name="Shelest E."/>
            <person name="Sherlock G."/>
            <person name="Sophianopoulou V."/>
            <person name="Squina F.M."/>
            <person name="Sun H."/>
            <person name="Susca A."/>
            <person name="Todd R.B."/>
            <person name="Tsang A."/>
            <person name="Unkles S.E."/>
            <person name="van de Wiele N."/>
            <person name="van Rossen-Uffink D."/>
            <person name="Oliveira J.V."/>
            <person name="Vesth T.C."/>
            <person name="Visser J."/>
            <person name="Yu J.-H."/>
            <person name="Zhou M."/>
            <person name="Andersen M.R."/>
            <person name="Archer D.B."/>
            <person name="Baker S.E."/>
            <person name="Benoit I."/>
            <person name="Brakhage A.A."/>
            <person name="Braus G.H."/>
            <person name="Fischer R."/>
            <person name="Frisvad J.C."/>
            <person name="Goldman G.H."/>
            <person name="Houbraken J."/>
            <person name="Oakley B."/>
            <person name="Pocsi I."/>
            <person name="Scazzocchio C."/>
            <person name="Seiboth B."/>
            <person name="vanKuyk P.A."/>
            <person name="Wortman J."/>
            <person name="Dyer P.S."/>
            <person name="Grigoriev I.V."/>
        </authorList>
    </citation>
    <scope>NUCLEOTIDE SEQUENCE [LARGE SCALE GENOMIC DNA]</scope>
    <source>
        <strain evidence="10">CBS 506.65</strain>
    </source>
</reference>
<evidence type="ECO:0000256" key="5">
    <source>
        <dbReference type="ARBA" id="ARBA00022989"/>
    </source>
</evidence>
<evidence type="ECO:0000256" key="8">
    <source>
        <dbReference type="SAM" id="MobiDB-lite"/>
    </source>
</evidence>
<comment type="caution">
    <text evidence="7">Lacks conserved residue(s) required for the propagation of feature annotation.</text>
</comment>
<protein>
    <recommendedName>
        <fullName evidence="7">Solute carrier family 40 member</fullName>
    </recommendedName>
</protein>
<dbReference type="RefSeq" id="XP_022585536.1">
    <property type="nucleotide sequence ID" value="XM_022721630.1"/>
</dbReference>
<proteinExistence type="inferred from homology"/>
<dbReference type="InterPro" id="IPR036259">
    <property type="entry name" value="MFS_trans_sf"/>
</dbReference>
<evidence type="ECO:0000256" key="1">
    <source>
        <dbReference type="ARBA" id="ARBA00004141"/>
    </source>
</evidence>